<name>A0ACB8RIH9_9AGAM</name>
<evidence type="ECO:0000313" key="1">
    <source>
        <dbReference type="EMBL" id="KAI0043506.1"/>
    </source>
</evidence>
<accession>A0ACB8RIH9</accession>
<organism evidence="1 2">
    <name type="scientific">Auriscalpium vulgare</name>
    <dbReference type="NCBI Taxonomy" id="40419"/>
    <lineage>
        <taxon>Eukaryota</taxon>
        <taxon>Fungi</taxon>
        <taxon>Dikarya</taxon>
        <taxon>Basidiomycota</taxon>
        <taxon>Agaricomycotina</taxon>
        <taxon>Agaricomycetes</taxon>
        <taxon>Russulales</taxon>
        <taxon>Auriscalpiaceae</taxon>
        <taxon>Auriscalpium</taxon>
    </lineage>
</organism>
<keyword evidence="2" id="KW-1185">Reference proteome</keyword>
<sequence>MGIRPLVIDGTDYADHQYGRSDAFHCRAMEVMESLGAPMEQLKHMGKKLYGRSFWEISGGTGKRTGFARFYPEFLDLDEDYSLCIRQGLIEQVLIHDVQRHNDGFEVQWGWQFVTMELPAEDDAEGVSKVTIQNVGTGEQRVVRAKYVLACDGARSAVRRWAAPYGVKLQGEALPVTWCVLDAVGLKSDFPDLERLSVIRSQQGIVLIIPREPINGKPAARFDIQLEKSRHEATEEEATRMIKAIFAPFNVEWDEVNWWSSYPGASNIFSVFFLGDACHTHSPRGALNLSFRRMLPTYSPRSISIAGLGLNTAVLEAHNLGWKLGMVLNGIAKPGVLSTYSSERLGVASYLIEMDRKLVQLYAGLEKQTLQDFSSEEAREWLDNLRLFQAANYAYQAGASIVYEPSVLVSTGSNEADAFTIGKPGVPVGSRTRPAKVTRVSDTIPVSIQPRFDGRFTIYILVGNLEKAGALDRLLDLDAYIQESKGSIFARYGREIDVYSKPVAERMPRLLTPQYDNHANGIEAPAPKAAKATVPVGRRLYTYNYDDIPQITGEHASVPHSLFRTSVVTTTAATSKFVLDDIMDRTYPRAGSAGAAAKSRLFHPAHFYCDDIATLSPYRESAPEAGAVFEHQLHAKWAVDTGVGAVIIARPDGHVGMRTVGYGREQWAAVEKYFAEFLI</sequence>
<reference evidence="1" key="2">
    <citation type="journal article" date="2022" name="New Phytol.">
        <title>Evolutionary transition to the ectomycorrhizal habit in the genomes of a hyperdiverse lineage of mushroom-forming fungi.</title>
        <authorList>
            <person name="Looney B."/>
            <person name="Miyauchi S."/>
            <person name="Morin E."/>
            <person name="Drula E."/>
            <person name="Courty P.E."/>
            <person name="Kohler A."/>
            <person name="Kuo A."/>
            <person name="LaButti K."/>
            <person name="Pangilinan J."/>
            <person name="Lipzen A."/>
            <person name="Riley R."/>
            <person name="Andreopoulos W."/>
            <person name="He G."/>
            <person name="Johnson J."/>
            <person name="Nolan M."/>
            <person name="Tritt A."/>
            <person name="Barry K.W."/>
            <person name="Grigoriev I.V."/>
            <person name="Nagy L.G."/>
            <person name="Hibbett D."/>
            <person name="Henrissat B."/>
            <person name="Matheny P.B."/>
            <person name="Labbe J."/>
            <person name="Martin F.M."/>
        </authorList>
    </citation>
    <scope>NUCLEOTIDE SEQUENCE</scope>
    <source>
        <strain evidence="1">FP105234-sp</strain>
    </source>
</reference>
<protein>
    <submittedName>
        <fullName evidence="1">FAD/NAD(P)-binding domain-containing protein</fullName>
    </submittedName>
</protein>
<proteinExistence type="predicted"/>
<dbReference type="EMBL" id="MU276015">
    <property type="protein sequence ID" value="KAI0043506.1"/>
    <property type="molecule type" value="Genomic_DNA"/>
</dbReference>
<comment type="caution">
    <text evidence="1">The sequence shown here is derived from an EMBL/GenBank/DDBJ whole genome shotgun (WGS) entry which is preliminary data.</text>
</comment>
<reference evidence="1" key="1">
    <citation type="submission" date="2021-02" db="EMBL/GenBank/DDBJ databases">
        <authorList>
            <consortium name="DOE Joint Genome Institute"/>
            <person name="Ahrendt S."/>
            <person name="Looney B.P."/>
            <person name="Miyauchi S."/>
            <person name="Morin E."/>
            <person name="Drula E."/>
            <person name="Courty P.E."/>
            <person name="Chicoki N."/>
            <person name="Fauchery L."/>
            <person name="Kohler A."/>
            <person name="Kuo A."/>
            <person name="Labutti K."/>
            <person name="Pangilinan J."/>
            <person name="Lipzen A."/>
            <person name="Riley R."/>
            <person name="Andreopoulos W."/>
            <person name="He G."/>
            <person name="Johnson J."/>
            <person name="Barry K.W."/>
            <person name="Grigoriev I.V."/>
            <person name="Nagy L."/>
            <person name="Hibbett D."/>
            <person name="Henrissat B."/>
            <person name="Matheny P.B."/>
            <person name="Labbe J."/>
            <person name="Martin F."/>
        </authorList>
    </citation>
    <scope>NUCLEOTIDE SEQUENCE</scope>
    <source>
        <strain evidence="1">FP105234-sp</strain>
    </source>
</reference>
<gene>
    <name evidence="1" type="ORF">FA95DRAFT_1584089</name>
</gene>
<dbReference type="Proteomes" id="UP000814033">
    <property type="component" value="Unassembled WGS sequence"/>
</dbReference>
<evidence type="ECO:0000313" key="2">
    <source>
        <dbReference type="Proteomes" id="UP000814033"/>
    </source>
</evidence>